<evidence type="ECO:0000256" key="1">
    <source>
        <dbReference type="ARBA" id="ARBA00023002"/>
    </source>
</evidence>
<reference evidence="3 4" key="1">
    <citation type="submission" date="2019-12" db="EMBL/GenBank/DDBJ databases">
        <title>Novel species isolated from a subtropical stream in China.</title>
        <authorList>
            <person name="Lu H."/>
        </authorList>
    </citation>
    <scope>NUCLEOTIDE SEQUENCE [LARGE SCALE GENOMIC DNA]</scope>
    <source>
        <strain evidence="3 4">CY13W</strain>
    </source>
</reference>
<dbReference type="SUPFAM" id="SSF51905">
    <property type="entry name" value="FAD/NAD(P)-binding domain"/>
    <property type="match status" value="1"/>
</dbReference>
<accession>A0ABW9VIU1</accession>
<proteinExistence type="predicted"/>
<keyword evidence="1" id="KW-0560">Oxidoreductase</keyword>
<dbReference type="InterPro" id="IPR006076">
    <property type="entry name" value="FAD-dep_OxRdtase"/>
</dbReference>
<dbReference type="Proteomes" id="UP000478090">
    <property type="component" value="Unassembled WGS sequence"/>
</dbReference>
<sequence>MGQCGSPPADRSGRSFRLGHQVKQPDVIIVGAGIIGAACADTLSERGLQVTVIEQDVPGSGATAAGMGHLVVMDDNPAELALSSYSLTLWRQLAAGQDQAASHEYRQCGTIWVAADEEEMAAARAKAEVLGAHGIACDMLDANQLYAAEPQLRAGLAGGLLVRGDGLVYAPKSARLLLGKAQARGAVLEYGSVTALQDHGVLLADGSILHAPRIVLAAGSRCSLLLPELPLQPKKGHIAITDRYPGFIRHQLVELGYIKSAHAASGSSVAFNLQPRPTGQILIGSSRQFGSTDPALDNAMLQAMLRHAVSFTPALAQHHILRCWTGLRAATPDGLPLIGPHPARQGLWLATGHEGLGITTSLATAQLLASQMCGGSSAIATSPYLPGRFHG</sequence>
<evidence type="ECO:0000313" key="3">
    <source>
        <dbReference type="EMBL" id="MYM38805.1"/>
    </source>
</evidence>
<feature type="domain" description="FAD dependent oxidoreductase" evidence="2">
    <location>
        <begin position="26"/>
        <end position="370"/>
    </location>
</feature>
<keyword evidence="4" id="KW-1185">Reference proteome</keyword>
<evidence type="ECO:0000313" key="4">
    <source>
        <dbReference type="Proteomes" id="UP000478090"/>
    </source>
</evidence>
<organism evidence="3 4">
    <name type="scientific">Duganella qianjiadongensis</name>
    <dbReference type="NCBI Taxonomy" id="2692176"/>
    <lineage>
        <taxon>Bacteria</taxon>
        <taxon>Pseudomonadati</taxon>
        <taxon>Pseudomonadota</taxon>
        <taxon>Betaproteobacteria</taxon>
        <taxon>Burkholderiales</taxon>
        <taxon>Oxalobacteraceae</taxon>
        <taxon>Telluria group</taxon>
        <taxon>Duganella</taxon>
    </lineage>
</organism>
<dbReference type="Gene3D" id="3.50.50.60">
    <property type="entry name" value="FAD/NAD(P)-binding domain"/>
    <property type="match status" value="1"/>
</dbReference>
<dbReference type="PANTHER" id="PTHR13847:SF287">
    <property type="entry name" value="FAD-DEPENDENT OXIDOREDUCTASE DOMAIN-CONTAINING PROTEIN 1"/>
    <property type="match status" value="1"/>
</dbReference>
<dbReference type="PANTHER" id="PTHR13847">
    <property type="entry name" value="SARCOSINE DEHYDROGENASE-RELATED"/>
    <property type="match status" value="1"/>
</dbReference>
<dbReference type="SUPFAM" id="SSF54373">
    <property type="entry name" value="FAD-linked reductases, C-terminal domain"/>
    <property type="match status" value="1"/>
</dbReference>
<name>A0ABW9VIU1_9BURK</name>
<dbReference type="Gene3D" id="3.30.9.10">
    <property type="entry name" value="D-Amino Acid Oxidase, subunit A, domain 2"/>
    <property type="match status" value="1"/>
</dbReference>
<evidence type="ECO:0000259" key="2">
    <source>
        <dbReference type="Pfam" id="PF01266"/>
    </source>
</evidence>
<dbReference type="EMBL" id="WWCM01000002">
    <property type="protein sequence ID" value="MYM38805.1"/>
    <property type="molecule type" value="Genomic_DNA"/>
</dbReference>
<dbReference type="Pfam" id="PF01266">
    <property type="entry name" value="DAO"/>
    <property type="match status" value="1"/>
</dbReference>
<protein>
    <submittedName>
        <fullName evidence="3">FAD-dependent oxidoreductase</fullName>
    </submittedName>
</protein>
<dbReference type="InterPro" id="IPR036188">
    <property type="entry name" value="FAD/NAD-bd_sf"/>
</dbReference>
<comment type="caution">
    <text evidence="3">The sequence shown here is derived from an EMBL/GenBank/DDBJ whole genome shotgun (WGS) entry which is preliminary data.</text>
</comment>
<gene>
    <name evidence="3" type="ORF">GTP27_05635</name>
</gene>